<dbReference type="InterPro" id="IPR043129">
    <property type="entry name" value="ATPase_NBD"/>
</dbReference>
<dbReference type="OrthoDB" id="2963168at2759"/>
<keyword evidence="2" id="KW-1185">Reference proteome</keyword>
<evidence type="ECO:0008006" key="3">
    <source>
        <dbReference type="Google" id="ProtNLM"/>
    </source>
</evidence>
<proteinExistence type="predicted"/>
<dbReference type="Proteomes" id="UP000327118">
    <property type="component" value="Unassembled WGS sequence"/>
</dbReference>
<evidence type="ECO:0000313" key="2">
    <source>
        <dbReference type="Proteomes" id="UP000327118"/>
    </source>
</evidence>
<organism evidence="1 2">
    <name type="scientific">Aspergillus coremiiformis</name>
    <dbReference type="NCBI Taxonomy" id="138285"/>
    <lineage>
        <taxon>Eukaryota</taxon>
        <taxon>Fungi</taxon>
        <taxon>Dikarya</taxon>
        <taxon>Ascomycota</taxon>
        <taxon>Pezizomycotina</taxon>
        <taxon>Eurotiomycetes</taxon>
        <taxon>Eurotiomycetidae</taxon>
        <taxon>Eurotiales</taxon>
        <taxon>Aspergillaceae</taxon>
        <taxon>Aspergillus</taxon>
        <taxon>Aspergillus subgen. Circumdati</taxon>
    </lineage>
</organism>
<dbReference type="Gene3D" id="3.30.420.40">
    <property type="match status" value="2"/>
</dbReference>
<dbReference type="PANTHER" id="PTHR14187:SF5">
    <property type="entry name" value="HEAT SHOCK 70 KDA PROTEIN 12A"/>
    <property type="match status" value="1"/>
</dbReference>
<dbReference type="CDD" id="cd10170">
    <property type="entry name" value="ASKHA_NBD_HSP70"/>
    <property type="match status" value="1"/>
</dbReference>
<accession>A0A5N6ZEI4</accession>
<sequence length="550" mass="61649">MTNSHELDPHARAQLKELMSATEPPSVTTGRGSERIFRRRGDSLGLPGVVGEPRRNRSTESVCADYLYKLYQASLEQLSTWTPAWVRDSPRKFILTVPAIWTDAAKNATKQCARRAFGQNADIELIAEPQAAAIYALSHGQLAGRVCPGDNYIVCDAGGGTVDLITYRIKRVNPLELVESIPGAGDTCGSIFLNRAFENLLRKRLGSHYTNPRTEQLENWLKDVRKRFEVEIKQGFTGEGDERSEFLLPPELYGAGIEGTEENSLIITPKEIKEDIFEPTITRIRKLIRAQINSLDSRGHSPWRLAGILLVGGLSQSRYLFNRVRSEFSKDAETIQTPNAWASVVLGALCWGMNNQTVTGRVLTRCYGQEVYLKWSPDCGYPRVLHPFTGEPSYKAMKWFVCAGREVSVGHPAEFPLVAFCNPERDADLKITLLAWNPSQDQPEPPDARTKECYKVGDMTINLDEPRRRGGPARLSADGRNYYQELDFKMQLLFSSEIEFRAIFEGLRRPDSISARVWVSQRSSSRCSISATPHLLCQALIPAPVPDSDR</sequence>
<dbReference type="SUPFAM" id="SSF53067">
    <property type="entry name" value="Actin-like ATPase domain"/>
    <property type="match status" value="2"/>
</dbReference>
<gene>
    <name evidence="1" type="ORF">BDV28DRAFT_154932</name>
</gene>
<dbReference type="EMBL" id="ML739043">
    <property type="protein sequence ID" value="KAE8356067.1"/>
    <property type="molecule type" value="Genomic_DNA"/>
</dbReference>
<dbReference type="AlphaFoldDB" id="A0A5N6ZEI4"/>
<evidence type="ECO:0000313" key="1">
    <source>
        <dbReference type="EMBL" id="KAE8356067.1"/>
    </source>
</evidence>
<protein>
    <recommendedName>
        <fullName evidence="3">Actin-like ATPase domain-containing protein</fullName>
    </recommendedName>
</protein>
<dbReference type="Gene3D" id="3.90.640.10">
    <property type="entry name" value="Actin, Chain A, domain 4"/>
    <property type="match status" value="1"/>
</dbReference>
<name>A0A5N6ZEI4_9EURO</name>
<reference evidence="2" key="1">
    <citation type="submission" date="2019-04" db="EMBL/GenBank/DDBJ databases">
        <title>Friends and foes A comparative genomics studyof 23 Aspergillus species from section Flavi.</title>
        <authorList>
            <consortium name="DOE Joint Genome Institute"/>
            <person name="Kjaerbolling I."/>
            <person name="Vesth T."/>
            <person name="Frisvad J.C."/>
            <person name="Nybo J.L."/>
            <person name="Theobald S."/>
            <person name="Kildgaard S."/>
            <person name="Isbrandt T."/>
            <person name="Kuo A."/>
            <person name="Sato A."/>
            <person name="Lyhne E.K."/>
            <person name="Kogle M.E."/>
            <person name="Wiebenga A."/>
            <person name="Kun R.S."/>
            <person name="Lubbers R.J."/>
            <person name="Makela M.R."/>
            <person name="Barry K."/>
            <person name="Chovatia M."/>
            <person name="Clum A."/>
            <person name="Daum C."/>
            <person name="Haridas S."/>
            <person name="He G."/>
            <person name="LaButti K."/>
            <person name="Lipzen A."/>
            <person name="Mondo S."/>
            <person name="Riley R."/>
            <person name="Salamov A."/>
            <person name="Simmons B.A."/>
            <person name="Magnuson J.K."/>
            <person name="Henrissat B."/>
            <person name="Mortensen U.H."/>
            <person name="Larsen T.O."/>
            <person name="Devries R.P."/>
            <person name="Grigoriev I.V."/>
            <person name="Machida M."/>
            <person name="Baker S.E."/>
            <person name="Andersen M.R."/>
        </authorList>
    </citation>
    <scope>NUCLEOTIDE SEQUENCE [LARGE SCALE GENOMIC DNA]</scope>
    <source>
        <strain evidence="2">CBS 553.77</strain>
    </source>
</reference>
<dbReference type="PANTHER" id="PTHR14187">
    <property type="entry name" value="ALPHA KINASE/ELONGATION FACTOR 2 KINASE"/>
    <property type="match status" value="1"/>
</dbReference>